<evidence type="ECO:0000313" key="1">
    <source>
        <dbReference type="EMBL" id="MBB2974479.1"/>
    </source>
</evidence>
<keyword evidence="2" id="KW-1185">Reference proteome</keyword>
<sequence>MRAFIDYLRVAVACLSFVLIDPTIEKLTTWLPDGMKWAQGLASVAASAGISWIIFKVVNPLSSIDFEWGDKLSGTMAKGPVLDISPRTGEPGQVFAVSMTRSTNTWLAHRAIHALMKRGLCILIESNQSELQMELWSVAPLVQSHRDALVISFGKPDHDTHTIPFELGLLWAEVPASEFSAKLRYTPTCEGPVMSWIARRLVRLNPTVVEVRKVGGSV</sequence>
<dbReference type="EMBL" id="JACHWQ010000001">
    <property type="protein sequence ID" value="MBB2974479.1"/>
    <property type="molecule type" value="Genomic_DNA"/>
</dbReference>
<organism evidence="1 2">
    <name type="scientific">Microbacterium endophyticum</name>
    <dbReference type="NCBI Taxonomy" id="1526412"/>
    <lineage>
        <taxon>Bacteria</taxon>
        <taxon>Bacillati</taxon>
        <taxon>Actinomycetota</taxon>
        <taxon>Actinomycetes</taxon>
        <taxon>Micrococcales</taxon>
        <taxon>Microbacteriaceae</taxon>
        <taxon>Microbacterium</taxon>
    </lineage>
</organism>
<dbReference type="Proteomes" id="UP000529310">
    <property type="component" value="Unassembled WGS sequence"/>
</dbReference>
<name>A0A7W4V0W7_9MICO</name>
<proteinExistence type="predicted"/>
<evidence type="ECO:0000313" key="2">
    <source>
        <dbReference type="Proteomes" id="UP000529310"/>
    </source>
</evidence>
<dbReference type="RefSeq" id="WP_165142929.1">
    <property type="nucleotide sequence ID" value="NZ_CP049255.1"/>
</dbReference>
<reference evidence="1 2" key="1">
    <citation type="submission" date="2020-08" db="EMBL/GenBank/DDBJ databases">
        <title>Sequencing the genomes of 1000 actinobacteria strains.</title>
        <authorList>
            <person name="Klenk H.-P."/>
        </authorList>
    </citation>
    <scope>NUCLEOTIDE SEQUENCE [LARGE SCALE GENOMIC DNA]</scope>
    <source>
        <strain evidence="1 2">DSM 27099</strain>
    </source>
</reference>
<gene>
    <name evidence="1" type="ORF">FHX49_000020</name>
</gene>
<protein>
    <submittedName>
        <fullName evidence="1">Uncharacterized protein</fullName>
    </submittedName>
</protein>
<comment type="caution">
    <text evidence="1">The sequence shown here is derived from an EMBL/GenBank/DDBJ whole genome shotgun (WGS) entry which is preliminary data.</text>
</comment>
<accession>A0A7W4V0W7</accession>
<dbReference type="AlphaFoldDB" id="A0A7W4V0W7"/>